<reference evidence="2 3" key="1">
    <citation type="submission" date="2017-07" db="EMBL/GenBank/DDBJ databases">
        <title>Draft Genome Sequences of Select Purple Nonsulfur Bacteria.</title>
        <authorList>
            <person name="Lasarre B."/>
            <person name="Mckinlay J.B."/>
        </authorList>
    </citation>
    <scope>NUCLEOTIDE SEQUENCE [LARGE SCALE GENOMIC DNA]</scope>
    <source>
        <strain evidence="2 3">DSM 5909</strain>
    </source>
</reference>
<evidence type="ECO:0000313" key="2">
    <source>
        <dbReference type="EMBL" id="RAI40253.1"/>
    </source>
</evidence>
<proteinExistence type="predicted"/>
<sequence length="181" mass="19445">MSSAPFAAALLDPDRPLPGEITSHTARHPEKRFAVYRNNVTVGLVEALRTRFPATEKIVGEAFFAATAREFVRRHPPRSPLLMHYGDGFPDFLKDFPPAADMPWLADVARVEAARTRAYHAADAGPLGAEAFCAVAPEALGGLRVTLHPSAEIVRSKHPVVTIWAMNSGEAALGAVDLGIA</sequence>
<dbReference type="InterPro" id="IPR018640">
    <property type="entry name" value="DUF2063"/>
</dbReference>
<accession>A0A327KRH5</accession>
<keyword evidence="3" id="KW-1185">Reference proteome</keyword>
<protein>
    <submittedName>
        <fullName evidence="2">DUF2063 domain-containing protein</fullName>
    </submittedName>
</protein>
<gene>
    <name evidence="2" type="ORF">CH341_24100</name>
</gene>
<dbReference type="AlphaFoldDB" id="A0A327KRH5"/>
<dbReference type="Proteomes" id="UP000249130">
    <property type="component" value="Unassembled WGS sequence"/>
</dbReference>
<feature type="domain" description="Putative DNA-binding" evidence="1">
    <location>
        <begin position="6"/>
        <end position="93"/>
    </location>
</feature>
<organism evidence="2 3">
    <name type="scientific">Rhodoplanes roseus</name>
    <dbReference type="NCBI Taxonomy" id="29409"/>
    <lineage>
        <taxon>Bacteria</taxon>
        <taxon>Pseudomonadati</taxon>
        <taxon>Pseudomonadota</taxon>
        <taxon>Alphaproteobacteria</taxon>
        <taxon>Hyphomicrobiales</taxon>
        <taxon>Nitrobacteraceae</taxon>
        <taxon>Rhodoplanes</taxon>
    </lineage>
</organism>
<dbReference type="RefSeq" id="WP_111421557.1">
    <property type="nucleotide sequence ID" value="NZ_NPEX01000241.1"/>
</dbReference>
<feature type="non-terminal residue" evidence="2">
    <location>
        <position position="181"/>
    </location>
</feature>
<evidence type="ECO:0000259" key="1">
    <source>
        <dbReference type="Pfam" id="PF09836"/>
    </source>
</evidence>
<evidence type="ECO:0000313" key="3">
    <source>
        <dbReference type="Proteomes" id="UP000249130"/>
    </source>
</evidence>
<dbReference type="InterPro" id="IPR044922">
    <property type="entry name" value="DUF2063_N_sf"/>
</dbReference>
<name>A0A327KRH5_9BRAD</name>
<dbReference type="Pfam" id="PF09836">
    <property type="entry name" value="DUF2063"/>
    <property type="match status" value="1"/>
</dbReference>
<dbReference type="EMBL" id="NPEX01000241">
    <property type="protein sequence ID" value="RAI40253.1"/>
    <property type="molecule type" value="Genomic_DNA"/>
</dbReference>
<comment type="caution">
    <text evidence="2">The sequence shown here is derived from an EMBL/GenBank/DDBJ whole genome shotgun (WGS) entry which is preliminary data.</text>
</comment>
<dbReference type="Gene3D" id="1.10.150.690">
    <property type="entry name" value="DUF2063"/>
    <property type="match status" value="1"/>
</dbReference>